<accession>A0ABW4JX26</accession>
<dbReference type="EMBL" id="JBHUFA010000004">
    <property type="protein sequence ID" value="MFD1696699.1"/>
    <property type="molecule type" value="Genomic_DNA"/>
</dbReference>
<keyword evidence="2" id="KW-1185">Reference proteome</keyword>
<gene>
    <name evidence="1" type="ORF">ACFSC7_14320</name>
</gene>
<protein>
    <submittedName>
        <fullName evidence="1">Uncharacterized protein</fullName>
    </submittedName>
</protein>
<evidence type="ECO:0000313" key="2">
    <source>
        <dbReference type="Proteomes" id="UP001597327"/>
    </source>
</evidence>
<proteinExistence type="predicted"/>
<evidence type="ECO:0000313" key="1">
    <source>
        <dbReference type="EMBL" id="MFD1696699.1"/>
    </source>
</evidence>
<name>A0ABW4JX26_9HYPH</name>
<reference evidence="2" key="1">
    <citation type="journal article" date="2019" name="Int. J. Syst. Evol. Microbiol.">
        <title>The Global Catalogue of Microorganisms (GCM) 10K type strain sequencing project: providing services to taxonomists for standard genome sequencing and annotation.</title>
        <authorList>
            <consortium name="The Broad Institute Genomics Platform"/>
            <consortium name="The Broad Institute Genome Sequencing Center for Infectious Disease"/>
            <person name="Wu L."/>
            <person name="Ma J."/>
        </authorList>
    </citation>
    <scope>NUCLEOTIDE SEQUENCE [LARGE SCALE GENOMIC DNA]</scope>
    <source>
        <strain evidence="2">JCM 3369</strain>
    </source>
</reference>
<comment type="caution">
    <text evidence="1">The sequence shown here is derived from an EMBL/GenBank/DDBJ whole genome shotgun (WGS) entry which is preliminary data.</text>
</comment>
<sequence length="125" mass="14719">MPRSNTPDWSKVRLVFLDPDADRMREMEQVLRKAPDAMGDIVRILVEMTRWTVQDLEHHIERPPRLDLLKDDRCHLVFEGEEADFEGWGPTRFYCLRHDERVHVHLAVNATCTQITSFRLLDPAP</sequence>
<dbReference type="Proteomes" id="UP001597327">
    <property type="component" value="Unassembled WGS sequence"/>
</dbReference>
<organism evidence="1 2">
    <name type="scientific">Roseibium aestuarii</name>
    <dbReference type="NCBI Taxonomy" id="2600299"/>
    <lineage>
        <taxon>Bacteria</taxon>
        <taxon>Pseudomonadati</taxon>
        <taxon>Pseudomonadota</taxon>
        <taxon>Alphaproteobacteria</taxon>
        <taxon>Hyphomicrobiales</taxon>
        <taxon>Stappiaceae</taxon>
        <taxon>Roseibium</taxon>
    </lineage>
</organism>
<dbReference type="RefSeq" id="WP_149892455.1">
    <property type="nucleotide sequence ID" value="NZ_JBHUFA010000004.1"/>
</dbReference>